<keyword evidence="6" id="KW-0804">Transcription</keyword>
<dbReference type="InterPro" id="IPR011598">
    <property type="entry name" value="bHLH_dom"/>
</dbReference>
<evidence type="ECO:0000313" key="10">
    <source>
        <dbReference type="Proteomes" id="UP001515500"/>
    </source>
</evidence>
<accession>A0AB40BWH2</accession>
<keyword evidence="10" id="KW-1185">Reference proteome</keyword>
<dbReference type="InterPro" id="IPR045239">
    <property type="entry name" value="bHLH95_bHLH"/>
</dbReference>
<proteinExistence type="inferred from homology"/>
<evidence type="ECO:0000256" key="3">
    <source>
        <dbReference type="ARBA" id="ARBA00011738"/>
    </source>
</evidence>
<evidence type="ECO:0000256" key="1">
    <source>
        <dbReference type="ARBA" id="ARBA00004123"/>
    </source>
</evidence>
<dbReference type="Proteomes" id="UP001515500">
    <property type="component" value="Chromosome 8"/>
</dbReference>
<dbReference type="InterPro" id="IPR045843">
    <property type="entry name" value="IND-like"/>
</dbReference>
<protein>
    <submittedName>
        <fullName evidence="11">Transcription factor bHLH112-like isoform X1</fullName>
    </submittedName>
</protein>
<evidence type="ECO:0000256" key="4">
    <source>
        <dbReference type="ARBA" id="ARBA00023015"/>
    </source>
</evidence>
<sequence>MADDFHVCNENWWSVARSSSAGFDGPTGMSSVASSISCSSTISHISGGGGYSWAPAEVVEGSTRSAGDEPVGSGSGSTVSYQDSHKVQASDQVPPCVSFMDSSLQVPGFGLSSPMIDWNQALIGSGRVEPSFHAMLQEDLSSRSVFRQGIPMESAQVQGQGSTGGSSANLFKEMNQGLILLEQQHQEQGQGGNFPLVPTSYGYNSVAQGLYEQENKSQLQQQSLFQSPMVFQHTDLPQFLKSLSPKHHALSNQLHFSNNTPYWNASGGTAGVDVRPSICASLPSHFVQQAFEQKPNCNNNLSIKKNSEAVTSGTRKSNSEPAFKKPRMETPSPLPTFKVRKEKLGDRITALQQLVSPFGKTDTASVLHEAIDYIKFLHEQVGVLSTPYLKNGNLVQHQQNNEKHKDGEGSKQDLRSRGLCLVPISSTFPVASETPADFWTPTFGGMYR</sequence>
<dbReference type="GO" id="GO:0046983">
    <property type="term" value="F:protein dimerization activity"/>
    <property type="evidence" value="ECO:0007669"/>
    <property type="project" value="InterPro"/>
</dbReference>
<evidence type="ECO:0000256" key="5">
    <source>
        <dbReference type="ARBA" id="ARBA00023125"/>
    </source>
</evidence>
<evidence type="ECO:0000259" key="9">
    <source>
        <dbReference type="PROSITE" id="PS50888"/>
    </source>
</evidence>
<dbReference type="SUPFAM" id="SSF47459">
    <property type="entry name" value="HLH, helix-loop-helix DNA-binding domain"/>
    <property type="match status" value="1"/>
</dbReference>
<dbReference type="InterPro" id="IPR036638">
    <property type="entry name" value="HLH_DNA-bd_sf"/>
</dbReference>
<keyword evidence="7" id="KW-0539">Nucleus</keyword>
<gene>
    <name evidence="11" type="primary">LOC120267846</name>
</gene>
<feature type="domain" description="BHLH" evidence="9">
    <location>
        <begin position="328"/>
        <end position="377"/>
    </location>
</feature>
<comment type="similarity">
    <text evidence="2">Belongs to the bHLH protein family.</text>
</comment>
<feature type="region of interest" description="Disordered" evidence="8">
    <location>
        <begin position="305"/>
        <end position="335"/>
    </location>
</feature>
<dbReference type="GO" id="GO:0000978">
    <property type="term" value="F:RNA polymerase II cis-regulatory region sequence-specific DNA binding"/>
    <property type="evidence" value="ECO:0007669"/>
    <property type="project" value="TreeGrafter"/>
</dbReference>
<keyword evidence="4" id="KW-0805">Transcription regulation</keyword>
<feature type="compositionally biased region" description="Polar residues" evidence="8">
    <location>
        <begin position="305"/>
        <end position="320"/>
    </location>
</feature>
<comment type="subunit">
    <text evidence="3">Homodimer.</text>
</comment>
<evidence type="ECO:0000256" key="8">
    <source>
        <dbReference type="SAM" id="MobiDB-lite"/>
    </source>
</evidence>
<comment type="subcellular location">
    <subcellularLocation>
        <location evidence="1">Nucleus</location>
    </subcellularLocation>
</comment>
<dbReference type="Gene3D" id="4.10.280.10">
    <property type="entry name" value="Helix-loop-helix DNA-binding domain"/>
    <property type="match status" value="1"/>
</dbReference>
<dbReference type="AlphaFoldDB" id="A0AB40BWH2"/>
<dbReference type="GO" id="GO:0000981">
    <property type="term" value="F:DNA-binding transcription factor activity, RNA polymerase II-specific"/>
    <property type="evidence" value="ECO:0007669"/>
    <property type="project" value="TreeGrafter"/>
</dbReference>
<organism evidence="10 11">
    <name type="scientific">Dioscorea cayennensis subsp. rotundata</name>
    <name type="common">White Guinea yam</name>
    <name type="synonym">Dioscorea rotundata</name>
    <dbReference type="NCBI Taxonomy" id="55577"/>
    <lineage>
        <taxon>Eukaryota</taxon>
        <taxon>Viridiplantae</taxon>
        <taxon>Streptophyta</taxon>
        <taxon>Embryophyta</taxon>
        <taxon>Tracheophyta</taxon>
        <taxon>Spermatophyta</taxon>
        <taxon>Magnoliopsida</taxon>
        <taxon>Liliopsida</taxon>
        <taxon>Dioscoreales</taxon>
        <taxon>Dioscoreaceae</taxon>
        <taxon>Dioscorea</taxon>
    </lineage>
</organism>
<evidence type="ECO:0000256" key="7">
    <source>
        <dbReference type="ARBA" id="ARBA00023242"/>
    </source>
</evidence>
<dbReference type="GeneID" id="120267846"/>
<keyword evidence="5" id="KW-0238">DNA-binding</keyword>
<evidence type="ECO:0000256" key="6">
    <source>
        <dbReference type="ARBA" id="ARBA00023163"/>
    </source>
</evidence>
<dbReference type="CDD" id="cd11393">
    <property type="entry name" value="bHLH_AtbHLH_like"/>
    <property type="match status" value="1"/>
</dbReference>
<reference evidence="11" key="1">
    <citation type="submission" date="2025-08" db="UniProtKB">
        <authorList>
            <consortium name="RefSeq"/>
        </authorList>
    </citation>
    <scope>IDENTIFICATION</scope>
</reference>
<feature type="region of interest" description="Disordered" evidence="8">
    <location>
        <begin position="61"/>
        <end position="81"/>
    </location>
</feature>
<dbReference type="RefSeq" id="XP_039131454.1">
    <property type="nucleotide sequence ID" value="XM_039275520.1"/>
</dbReference>
<evidence type="ECO:0000313" key="11">
    <source>
        <dbReference type="RefSeq" id="XP_039131454.1"/>
    </source>
</evidence>
<dbReference type="GO" id="GO:0005634">
    <property type="term" value="C:nucleus"/>
    <property type="evidence" value="ECO:0007669"/>
    <property type="project" value="UniProtKB-SubCell"/>
</dbReference>
<dbReference type="PROSITE" id="PS50888">
    <property type="entry name" value="BHLH"/>
    <property type="match status" value="1"/>
</dbReference>
<dbReference type="PANTHER" id="PTHR16223:SF238">
    <property type="entry name" value="TRANSCRIPTION FACTOR BHLH114"/>
    <property type="match status" value="1"/>
</dbReference>
<name>A0AB40BWH2_DIOCR</name>
<dbReference type="PANTHER" id="PTHR16223">
    <property type="entry name" value="TRANSCRIPTION FACTOR BHLH83-RELATED"/>
    <property type="match status" value="1"/>
</dbReference>
<dbReference type="FunFam" id="4.10.280.10:FF:000032">
    <property type="entry name" value="Transcription factor bHLH123 family"/>
    <property type="match status" value="1"/>
</dbReference>
<evidence type="ECO:0000256" key="2">
    <source>
        <dbReference type="ARBA" id="ARBA00005510"/>
    </source>
</evidence>